<gene>
    <name evidence="3" type="ORF">RRG08_008953</name>
</gene>
<dbReference type="PANTHER" id="PTHR11046:SF29">
    <property type="match status" value="1"/>
</dbReference>
<keyword evidence="1" id="KW-0378">Hydrolase</keyword>
<evidence type="ECO:0000313" key="4">
    <source>
        <dbReference type="Proteomes" id="UP001283361"/>
    </source>
</evidence>
<evidence type="ECO:0000313" key="3">
    <source>
        <dbReference type="EMBL" id="KAK3787934.1"/>
    </source>
</evidence>
<sequence length="323" mass="37165">MSDRAANMKLFNKKMLEYKKDLLGGDTTIQFLYCNAHFLISLADETEKAVKFQEAGIENESGRKLGRDAQPAFKTWSSSETSAFRLLRTAADAFGPRRDEKNACREEWLAYCDRFEFKSQFTSFRSNRFNNIFENAIALLFHFKEIPHFLNDCACHMNKKLQSICFDLQDKNIVSIITAIALLATYLTSPYWALMNSKTPYGKFPAFVQNMKTADRWSSDSFDLSNLHNEQPFFASEFTSRSDTAYLFLNSDFCNKSLVSEVFKNICQRLMLMAATEDVLHGGDSYRVRSSIYGTYQRGRHQGRHTDYDVLSVGFTRTESPIE</sequence>
<dbReference type="EMBL" id="JAWDGP010001820">
    <property type="protein sequence ID" value="KAK3787934.1"/>
    <property type="molecule type" value="Genomic_DNA"/>
</dbReference>
<keyword evidence="2" id="KW-0812">Transmembrane</keyword>
<accession>A0AAE1DYR7</accession>
<dbReference type="Proteomes" id="UP001283361">
    <property type="component" value="Unassembled WGS sequence"/>
</dbReference>
<comment type="caution">
    <text evidence="3">The sequence shown here is derived from an EMBL/GenBank/DDBJ whole genome shotgun (WGS) entry which is preliminary data.</text>
</comment>
<dbReference type="GO" id="GO:0000175">
    <property type="term" value="F:3'-5'-RNA exonuclease activity"/>
    <property type="evidence" value="ECO:0007669"/>
    <property type="project" value="InterPro"/>
</dbReference>
<proteinExistence type="predicted"/>
<keyword evidence="4" id="KW-1185">Reference proteome</keyword>
<dbReference type="InterPro" id="IPR022894">
    <property type="entry name" value="Oligoribonuclease"/>
</dbReference>
<reference evidence="3" key="1">
    <citation type="journal article" date="2023" name="G3 (Bethesda)">
        <title>A reference genome for the long-term kleptoplast-retaining sea slug Elysia crispata morphotype clarki.</title>
        <authorList>
            <person name="Eastman K.E."/>
            <person name="Pendleton A.L."/>
            <person name="Shaikh M.A."/>
            <person name="Suttiyut T."/>
            <person name="Ogas R."/>
            <person name="Tomko P."/>
            <person name="Gavelis G."/>
            <person name="Widhalm J.R."/>
            <person name="Wisecaver J.H."/>
        </authorList>
    </citation>
    <scope>NUCLEOTIDE SEQUENCE</scope>
    <source>
        <strain evidence="3">ECLA1</strain>
    </source>
</reference>
<name>A0AAE1DYR7_9GAST</name>
<dbReference type="PANTHER" id="PTHR11046">
    <property type="entry name" value="OLIGORIBONUCLEASE, MITOCHONDRIAL"/>
    <property type="match status" value="1"/>
</dbReference>
<keyword evidence="1" id="KW-0540">Nuclease</keyword>
<keyword evidence="2" id="KW-0472">Membrane</keyword>
<feature type="transmembrane region" description="Helical" evidence="2">
    <location>
        <begin position="173"/>
        <end position="194"/>
    </location>
</feature>
<protein>
    <submittedName>
        <fullName evidence="3">Uncharacterized protein</fullName>
    </submittedName>
</protein>
<organism evidence="3 4">
    <name type="scientific">Elysia crispata</name>
    <name type="common">lettuce slug</name>
    <dbReference type="NCBI Taxonomy" id="231223"/>
    <lineage>
        <taxon>Eukaryota</taxon>
        <taxon>Metazoa</taxon>
        <taxon>Spiralia</taxon>
        <taxon>Lophotrochozoa</taxon>
        <taxon>Mollusca</taxon>
        <taxon>Gastropoda</taxon>
        <taxon>Heterobranchia</taxon>
        <taxon>Euthyneura</taxon>
        <taxon>Panpulmonata</taxon>
        <taxon>Sacoglossa</taxon>
        <taxon>Placobranchoidea</taxon>
        <taxon>Plakobranchidae</taxon>
        <taxon>Elysia</taxon>
    </lineage>
</organism>
<keyword evidence="2" id="KW-1133">Transmembrane helix</keyword>
<dbReference type="AlphaFoldDB" id="A0AAE1DYR7"/>
<evidence type="ECO:0000256" key="1">
    <source>
        <dbReference type="ARBA" id="ARBA00022722"/>
    </source>
</evidence>
<evidence type="ECO:0000256" key="2">
    <source>
        <dbReference type="SAM" id="Phobius"/>
    </source>
</evidence>